<keyword evidence="2" id="KW-1185">Reference proteome</keyword>
<gene>
    <name evidence="1" type="ORF">CEXT_186101</name>
</gene>
<comment type="caution">
    <text evidence="1">The sequence shown here is derived from an EMBL/GenBank/DDBJ whole genome shotgun (WGS) entry which is preliminary data.</text>
</comment>
<dbReference type="Proteomes" id="UP001054945">
    <property type="component" value="Unassembled WGS sequence"/>
</dbReference>
<organism evidence="1 2">
    <name type="scientific">Caerostris extrusa</name>
    <name type="common">Bark spider</name>
    <name type="synonym">Caerostris bankana</name>
    <dbReference type="NCBI Taxonomy" id="172846"/>
    <lineage>
        <taxon>Eukaryota</taxon>
        <taxon>Metazoa</taxon>
        <taxon>Ecdysozoa</taxon>
        <taxon>Arthropoda</taxon>
        <taxon>Chelicerata</taxon>
        <taxon>Arachnida</taxon>
        <taxon>Araneae</taxon>
        <taxon>Araneomorphae</taxon>
        <taxon>Entelegynae</taxon>
        <taxon>Araneoidea</taxon>
        <taxon>Araneidae</taxon>
        <taxon>Caerostris</taxon>
    </lineage>
</organism>
<name>A0AAV4TVQ4_CAEEX</name>
<proteinExistence type="predicted"/>
<dbReference type="AlphaFoldDB" id="A0AAV4TVQ4"/>
<evidence type="ECO:0000313" key="2">
    <source>
        <dbReference type="Proteomes" id="UP001054945"/>
    </source>
</evidence>
<dbReference type="EMBL" id="BPLR01011791">
    <property type="protein sequence ID" value="GIY49040.1"/>
    <property type="molecule type" value="Genomic_DNA"/>
</dbReference>
<reference evidence="1 2" key="1">
    <citation type="submission" date="2021-06" db="EMBL/GenBank/DDBJ databases">
        <title>Caerostris extrusa draft genome.</title>
        <authorList>
            <person name="Kono N."/>
            <person name="Arakawa K."/>
        </authorList>
    </citation>
    <scope>NUCLEOTIDE SEQUENCE [LARGE SCALE GENOMIC DNA]</scope>
</reference>
<protein>
    <submittedName>
        <fullName evidence="1">Uncharacterized protein</fullName>
    </submittedName>
</protein>
<evidence type="ECO:0000313" key="1">
    <source>
        <dbReference type="EMBL" id="GIY49040.1"/>
    </source>
</evidence>
<accession>A0AAV4TVQ4</accession>
<sequence length="95" mass="10970">MSDFIPCFIYDNSKQLSSTVDPRQLSFFSEHGIIIHYHTVFTCKLSTIKDLFLKLRCVPPSTTLTPLTYLFQIMSRGFREVNSKKISFSGKLFPI</sequence>